<dbReference type="Pfam" id="PF05567">
    <property type="entry name" value="T4P_PilY1"/>
    <property type="match status" value="1"/>
</dbReference>
<sequence>MNKKILTFLLLLISPFAFADDVEIYTGKTTNVSDPNVVFIFDTSGSMSGNYTTGQDGSRVTRLQASKDAAINIISGLSDINISVMEFQTGEHNRSPLRNYGVYRSPAGSRVYSDYGGLISVPMGSINDDDHKSRLISTIDDLPGDSYTPLLESYEEAARYLRGDDVKYGKLYGYIDCEDKEKTIKVDGYYTQKQVCVEYRTEKTCKEYGSVWVSYGWWGWWETRCIDWETTETDRCDRWGWVDDEWVEGYEYTDYVKECSGTSSPQYFYMSDTNSLDDTTGKYISPINDTCQSNHIVVFTDGESYEDDESDSTVRTQLKSLPTSTWSGKTGISSSCTTTNPIGTGSITKYNSDSCLEEAALYYYETDNIADSKLKFDDNTGVESVQRIITHTIGGFLNSSTDGGKAATERLELMAKYGGDGVAGTAQNYDELVTQLRNLFSEIASTAGSFSAPSVAVNALNRLENSDELYFALFEPNIAKGWTGNLKRYKLGSGGDILDANGNLAVDSSTGFFSESSTSFWTQGTSIPDGDIVNKGGFASRLEDNRKVITHIGSSSGTIDDYLLTGTPGSFTIPGNITQGLFNTTMTDEEFTSMLAWANGLKVNDSGSWVYRHSIEDPLHSRPVILHYGVLDDGESLDSTVYFGTNSGFLHAVDSNVDNPRERFAYIPQELLPNVFEYYENGTQLGKVYGLDGPISYYLAKDEGDRLIINSGDQAILYVGMRRGGKSYYAIDVSDRDKPKFLWQINGGSGDFAELGQTWSKMLPITMDPASLGLSASDESIKVLVFGGGYDADEDNTSTRITHDQGNAIFIVNALTGELLWKASANSSADLRLTGMTSSITSDITPVDNDGDGNIDLLYAADMGGRIWRIDFHDDGTQSGIILADLNGGTSATNTRFYTSPDVSYMSGRYVVGIGSGYRSHPLDETVDDNYYVIYDYMTSENSDELKAELATYVTKDRDDLADYNAFSSASDEQAYNGFYFALMGTGEKSLTNSITIDGSIYFTTYKPADINNQTSCSGNTGEGKLYILTLKFGEDSTDDSDSECTDCPTDRERPSQPNVEIPDINIASGIPPEPEVAYTTIDKEDDSATGSGPDPEREDCTGTKTLLVGSASFELDSCITLNKNYWHEVE</sequence>
<keyword evidence="6" id="KW-0281">Fimbrium</keyword>
<evidence type="ECO:0000256" key="5">
    <source>
        <dbReference type="ARBA" id="ARBA00022837"/>
    </source>
</evidence>
<feature type="region of interest" description="Disordered" evidence="7">
    <location>
        <begin position="1036"/>
        <end position="1102"/>
    </location>
</feature>
<feature type="domain" description="PilY1 beta-propeller" evidence="9">
    <location>
        <begin position="639"/>
        <end position="872"/>
    </location>
</feature>
<evidence type="ECO:0000256" key="2">
    <source>
        <dbReference type="ARBA" id="ARBA00008387"/>
    </source>
</evidence>
<dbReference type="RefSeq" id="WP_225672944.1">
    <property type="nucleotide sequence ID" value="NZ_JAEDAH010000029.1"/>
</dbReference>
<reference evidence="10 11" key="1">
    <citation type="submission" date="2020-12" db="EMBL/GenBank/DDBJ databases">
        <title>Novel Thalassolituus-related marine hydrocarbonoclastic bacteria mediated algae-derived hydrocarbons mineralization in twilight zone of the northern South China Sea.</title>
        <authorList>
            <person name="Dong C."/>
        </authorList>
    </citation>
    <scope>NUCLEOTIDE SEQUENCE [LARGE SCALE GENOMIC DNA]</scope>
    <source>
        <strain evidence="10 11">IMCC1826</strain>
    </source>
</reference>
<protein>
    <recommendedName>
        <fullName evidence="9">PilY1 beta-propeller domain-containing protein</fullName>
    </recommendedName>
</protein>
<evidence type="ECO:0000256" key="1">
    <source>
        <dbReference type="ARBA" id="ARBA00004561"/>
    </source>
</evidence>
<dbReference type="SUPFAM" id="SSF53300">
    <property type="entry name" value="vWA-like"/>
    <property type="match status" value="1"/>
</dbReference>
<keyword evidence="11" id="KW-1185">Reference proteome</keyword>
<evidence type="ECO:0000256" key="8">
    <source>
        <dbReference type="SAM" id="SignalP"/>
    </source>
</evidence>
<name>A0ABS7ZNA5_9GAMM</name>
<comment type="caution">
    <text evidence="10">The sequence shown here is derived from an EMBL/GenBank/DDBJ whole genome shotgun (WGS) entry which is preliminary data.</text>
</comment>
<organism evidence="10 11">
    <name type="scientific">Thalassolituus marinus</name>
    <dbReference type="NCBI Taxonomy" id="671053"/>
    <lineage>
        <taxon>Bacteria</taxon>
        <taxon>Pseudomonadati</taxon>
        <taxon>Pseudomonadota</taxon>
        <taxon>Gammaproteobacteria</taxon>
        <taxon>Oceanospirillales</taxon>
        <taxon>Oceanospirillaceae</taxon>
        <taxon>Thalassolituus</taxon>
    </lineage>
</organism>
<dbReference type="EMBL" id="JAEDAH010000029">
    <property type="protein sequence ID" value="MCA6063190.1"/>
    <property type="molecule type" value="Genomic_DNA"/>
</dbReference>
<proteinExistence type="inferred from homology"/>
<comment type="similarity">
    <text evidence="2">Belongs to the PilY1 family.</text>
</comment>
<dbReference type="InterPro" id="IPR036465">
    <property type="entry name" value="vWFA_dom_sf"/>
</dbReference>
<accession>A0ABS7ZNA5</accession>
<dbReference type="Gene3D" id="3.40.50.410">
    <property type="entry name" value="von Willebrand factor, type A domain"/>
    <property type="match status" value="1"/>
</dbReference>
<comment type="subcellular location">
    <subcellularLocation>
        <location evidence="1">Fimbrium</location>
    </subcellularLocation>
</comment>
<keyword evidence="8" id="KW-0732">Signal</keyword>
<keyword evidence="4" id="KW-0479">Metal-binding</keyword>
<evidence type="ECO:0000256" key="6">
    <source>
        <dbReference type="ARBA" id="ARBA00023263"/>
    </source>
</evidence>
<feature type="chain" id="PRO_5045640213" description="PilY1 beta-propeller domain-containing protein" evidence="8">
    <location>
        <begin position="20"/>
        <end position="1131"/>
    </location>
</feature>
<dbReference type="InterPro" id="IPR008707">
    <property type="entry name" value="B-propeller_PilY1"/>
</dbReference>
<evidence type="ECO:0000313" key="11">
    <source>
        <dbReference type="Proteomes" id="UP000714380"/>
    </source>
</evidence>
<keyword evidence="3" id="KW-1029">Fimbrium biogenesis</keyword>
<keyword evidence="5" id="KW-0106">Calcium</keyword>
<gene>
    <name evidence="10" type="ORF">I9W95_06165</name>
</gene>
<evidence type="ECO:0000259" key="9">
    <source>
        <dbReference type="Pfam" id="PF05567"/>
    </source>
</evidence>
<evidence type="ECO:0000313" key="10">
    <source>
        <dbReference type="EMBL" id="MCA6063190.1"/>
    </source>
</evidence>
<dbReference type="Proteomes" id="UP000714380">
    <property type="component" value="Unassembled WGS sequence"/>
</dbReference>
<evidence type="ECO:0000256" key="3">
    <source>
        <dbReference type="ARBA" id="ARBA00022558"/>
    </source>
</evidence>
<evidence type="ECO:0000256" key="4">
    <source>
        <dbReference type="ARBA" id="ARBA00022723"/>
    </source>
</evidence>
<feature type="compositionally biased region" description="Acidic residues" evidence="7">
    <location>
        <begin position="1036"/>
        <end position="1045"/>
    </location>
</feature>
<dbReference type="SUPFAM" id="SSF50998">
    <property type="entry name" value="Quinoprotein alcohol dehydrogenase-like"/>
    <property type="match status" value="1"/>
</dbReference>
<dbReference type="InterPro" id="IPR011047">
    <property type="entry name" value="Quinoprotein_ADH-like_sf"/>
</dbReference>
<evidence type="ECO:0000256" key="7">
    <source>
        <dbReference type="SAM" id="MobiDB-lite"/>
    </source>
</evidence>
<feature type="signal peptide" evidence="8">
    <location>
        <begin position="1"/>
        <end position="19"/>
    </location>
</feature>